<dbReference type="InterPro" id="IPR051048">
    <property type="entry name" value="Peptidase_S8/S53_subtilisin"/>
</dbReference>
<dbReference type="Gene3D" id="2.130.10.130">
    <property type="entry name" value="Integrin alpha, N-terminal"/>
    <property type="match status" value="2"/>
</dbReference>
<evidence type="ECO:0000256" key="5">
    <source>
        <dbReference type="ARBA" id="ARBA00022825"/>
    </source>
</evidence>
<dbReference type="InterPro" id="IPR023827">
    <property type="entry name" value="Peptidase_S8_Asp-AS"/>
</dbReference>
<dbReference type="SUPFAM" id="SSF52743">
    <property type="entry name" value="Subtilisin-like"/>
    <property type="match status" value="1"/>
</dbReference>
<evidence type="ECO:0000259" key="9">
    <source>
        <dbReference type="Pfam" id="PF00082"/>
    </source>
</evidence>
<dbReference type="STRING" id="1802424.A2480_01470"/>
<dbReference type="GO" id="GO:0004252">
    <property type="term" value="F:serine-type endopeptidase activity"/>
    <property type="evidence" value="ECO:0007669"/>
    <property type="project" value="UniProtKB-UniRule"/>
</dbReference>
<evidence type="ECO:0000256" key="2">
    <source>
        <dbReference type="ARBA" id="ARBA00022670"/>
    </source>
</evidence>
<dbReference type="CDD" id="cd07473">
    <property type="entry name" value="Peptidases_S8_Subtilisin_like"/>
    <property type="match status" value="1"/>
</dbReference>
<dbReference type="InterPro" id="IPR000209">
    <property type="entry name" value="Peptidase_S8/S53_dom"/>
</dbReference>
<dbReference type="InterPro" id="IPR036852">
    <property type="entry name" value="Peptidase_S8/S53_dom_sf"/>
</dbReference>
<feature type="active site" description="Charge relay system" evidence="6 7">
    <location>
        <position position="71"/>
    </location>
</feature>
<evidence type="ECO:0000256" key="4">
    <source>
        <dbReference type="ARBA" id="ARBA00022801"/>
    </source>
</evidence>
<protein>
    <recommendedName>
        <fullName evidence="9">Peptidase S8/S53 domain-containing protein</fullName>
    </recommendedName>
</protein>
<feature type="domain" description="Peptidase S8/S53" evidence="9">
    <location>
        <begin position="65"/>
        <end position="353"/>
    </location>
</feature>
<gene>
    <name evidence="10" type="ORF">A2480_01470</name>
</gene>
<dbReference type="Pfam" id="PF01839">
    <property type="entry name" value="FG-GAP"/>
    <property type="match status" value="1"/>
</dbReference>
<evidence type="ECO:0000256" key="8">
    <source>
        <dbReference type="RuleBase" id="RU003355"/>
    </source>
</evidence>
<dbReference type="Gene3D" id="3.40.50.200">
    <property type="entry name" value="Peptidase S8/S53 domain"/>
    <property type="match status" value="1"/>
</dbReference>
<comment type="caution">
    <text evidence="10">The sequence shown here is derived from an EMBL/GenBank/DDBJ whole genome shotgun (WGS) entry which is preliminary data.</text>
</comment>
<dbReference type="PROSITE" id="PS00136">
    <property type="entry name" value="SUBTILASE_ASP"/>
    <property type="match status" value="1"/>
</dbReference>
<feature type="active site" description="Charge relay system" evidence="6 7">
    <location>
        <position position="313"/>
    </location>
</feature>
<dbReference type="PRINTS" id="PR00723">
    <property type="entry name" value="SUBTILISIN"/>
</dbReference>
<keyword evidence="3" id="KW-0732">Signal</keyword>
<reference evidence="10 11" key="1">
    <citation type="journal article" date="2016" name="Nat. Commun.">
        <title>Thousands of microbial genomes shed light on interconnected biogeochemical processes in an aquifer system.</title>
        <authorList>
            <person name="Anantharaman K."/>
            <person name="Brown C.T."/>
            <person name="Hug L.A."/>
            <person name="Sharon I."/>
            <person name="Castelle C.J."/>
            <person name="Probst A.J."/>
            <person name="Thomas B.C."/>
            <person name="Singh A."/>
            <person name="Wilkins M.J."/>
            <person name="Karaoz U."/>
            <person name="Brodie E.L."/>
            <person name="Williams K.H."/>
            <person name="Hubbard S.S."/>
            <person name="Banfield J.F."/>
        </authorList>
    </citation>
    <scope>NUCLEOTIDE SEQUENCE [LARGE SCALE GENOMIC DNA]</scope>
</reference>
<keyword evidence="2 7" id="KW-0645">Protease</keyword>
<keyword evidence="5 7" id="KW-0720">Serine protease</keyword>
<comment type="similarity">
    <text evidence="1 7 8">Belongs to the peptidase S8 family.</text>
</comment>
<dbReference type="PROSITE" id="PS00138">
    <property type="entry name" value="SUBTILASE_SER"/>
    <property type="match status" value="1"/>
</dbReference>
<keyword evidence="4 7" id="KW-0378">Hydrolase</keyword>
<dbReference type="PROSITE" id="PS51892">
    <property type="entry name" value="SUBTILASE"/>
    <property type="match status" value="1"/>
</dbReference>
<dbReference type="InterPro" id="IPR013517">
    <property type="entry name" value="FG-GAP"/>
</dbReference>
<dbReference type="Pfam" id="PF13517">
    <property type="entry name" value="FG-GAP_3"/>
    <property type="match status" value="1"/>
</dbReference>
<dbReference type="Pfam" id="PF00082">
    <property type="entry name" value="Peptidase_S8"/>
    <property type="match status" value="1"/>
</dbReference>
<evidence type="ECO:0000256" key="1">
    <source>
        <dbReference type="ARBA" id="ARBA00011073"/>
    </source>
</evidence>
<feature type="active site" description="Charge relay system" evidence="6 7">
    <location>
        <position position="135"/>
    </location>
</feature>
<evidence type="ECO:0000313" key="11">
    <source>
        <dbReference type="Proteomes" id="UP000176988"/>
    </source>
</evidence>
<dbReference type="PANTHER" id="PTHR43399">
    <property type="entry name" value="SUBTILISIN-RELATED"/>
    <property type="match status" value="1"/>
</dbReference>
<dbReference type="PANTHER" id="PTHR43399:SF4">
    <property type="entry name" value="CELL WALL-ASSOCIATED PROTEASE"/>
    <property type="match status" value="1"/>
</dbReference>
<sequence length="694" mass="74038">MFEKQSKKGNLIGRSLMAAIFVVLMTVPNTVLARIPNDQYFSELWYLQQINAPAAWDYSLGMETIPIAVIDSGVDVDHPDLAENIWLNTDEMTHDGIDNDGNGYIDDLYGWDFIDHDNDPRPDLDGEYSVLGANHGTISAGLISAKGDNGIGIVGVTWQSPIMVLRALDSMGTGDPDDVASAVDYAVDNGAKVINLSFDGPINSLRLATSLRRAYDRGVFIVAAAGNAPEDGNAIDLDREPMYPICFDRDSSENYVYGVAATDTGDQRATFSNYGAACVDISAPGNRVISTQLYLPGDFEFDEPYGGYFKGTSVAAPLVSGLAALMFSLDRNLTPKQVTNIITETSTDVNQKNPEYVGRLGRGRIDAAKAVLKVTELRRKPPIETYVPTSALTPDGTSNRLVVTSAGPGRDPEIRIFTEDGLFVRSFNAFPVGFRGGVSLALGNFDGTRHSSIVVGALAGGGPHVRIFDLNTKPIGGFFAYDFGFSGGVELATGDLDGDGLDEIVTGAGPGGGPHVRTFDRRGNVIGGFFAFDESFIGGVDVASGDLNGDGLDEIIVGSGFGGSSVRVFSARGERLFEFKPFGDDYTTGLQVDAEDLNSDGRAEIIVQGKRVGDLGGVAVFDGTGHYVGRGGSIPSLYASLTNWNFQQSKMMTVWGSLMGESPQVTLSSPGRLNFSFSAFEPSFRGGVRAFVIE</sequence>
<dbReference type="InterPro" id="IPR028994">
    <property type="entry name" value="Integrin_alpha_N"/>
</dbReference>
<organism evidence="10 11">
    <name type="scientific">Candidatus Uhrbacteria bacterium RIFOXYC2_FULL_47_19</name>
    <dbReference type="NCBI Taxonomy" id="1802424"/>
    <lineage>
        <taxon>Bacteria</taxon>
        <taxon>Candidatus Uhriibacteriota</taxon>
    </lineage>
</organism>
<dbReference type="GO" id="GO:0006508">
    <property type="term" value="P:proteolysis"/>
    <property type="evidence" value="ECO:0007669"/>
    <property type="project" value="UniProtKB-KW"/>
</dbReference>
<dbReference type="AlphaFoldDB" id="A0A1F7WE76"/>
<evidence type="ECO:0000256" key="3">
    <source>
        <dbReference type="ARBA" id="ARBA00022729"/>
    </source>
</evidence>
<accession>A0A1F7WE76</accession>
<evidence type="ECO:0000256" key="6">
    <source>
        <dbReference type="PIRSR" id="PIRSR615500-1"/>
    </source>
</evidence>
<proteinExistence type="inferred from homology"/>
<dbReference type="InterPro" id="IPR034204">
    <property type="entry name" value="PfSUB1-like_cat_dom"/>
</dbReference>
<dbReference type="Proteomes" id="UP000176988">
    <property type="component" value="Unassembled WGS sequence"/>
</dbReference>
<dbReference type="InterPro" id="IPR015500">
    <property type="entry name" value="Peptidase_S8_subtilisin-rel"/>
</dbReference>
<evidence type="ECO:0000313" key="10">
    <source>
        <dbReference type="EMBL" id="OGM00518.1"/>
    </source>
</evidence>
<evidence type="ECO:0000256" key="7">
    <source>
        <dbReference type="PROSITE-ProRule" id="PRU01240"/>
    </source>
</evidence>
<dbReference type="InterPro" id="IPR023828">
    <property type="entry name" value="Peptidase_S8_Ser-AS"/>
</dbReference>
<name>A0A1F7WE76_9BACT</name>
<dbReference type="EMBL" id="MGFG01000031">
    <property type="protein sequence ID" value="OGM00518.1"/>
    <property type="molecule type" value="Genomic_DNA"/>
</dbReference>
<dbReference type="SUPFAM" id="SSF69318">
    <property type="entry name" value="Integrin alpha N-terminal domain"/>
    <property type="match status" value="1"/>
</dbReference>